<accession>A0A6C0BEI2</accession>
<feature type="region of interest" description="Disordered" evidence="1">
    <location>
        <begin position="1"/>
        <end position="60"/>
    </location>
</feature>
<dbReference type="AlphaFoldDB" id="A0A6C0BEI2"/>
<feature type="compositionally biased region" description="Polar residues" evidence="1">
    <location>
        <begin position="43"/>
        <end position="60"/>
    </location>
</feature>
<name>A0A6C0BEI2_9ZZZZ</name>
<evidence type="ECO:0000313" key="2">
    <source>
        <dbReference type="EMBL" id="QHS89999.1"/>
    </source>
</evidence>
<feature type="compositionally biased region" description="Polar residues" evidence="1">
    <location>
        <begin position="1"/>
        <end position="15"/>
    </location>
</feature>
<dbReference type="EMBL" id="MN739122">
    <property type="protein sequence ID" value="QHS89999.1"/>
    <property type="molecule type" value="Genomic_DNA"/>
</dbReference>
<protein>
    <submittedName>
        <fullName evidence="2">Uncharacterized protein</fullName>
    </submittedName>
</protein>
<proteinExistence type="predicted"/>
<feature type="compositionally biased region" description="Low complexity" evidence="1">
    <location>
        <begin position="25"/>
        <end position="38"/>
    </location>
</feature>
<organism evidence="2">
    <name type="scientific">viral metagenome</name>
    <dbReference type="NCBI Taxonomy" id="1070528"/>
    <lineage>
        <taxon>unclassified sequences</taxon>
        <taxon>metagenomes</taxon>
        <taxon>organismal metagenomes</taxon>
    </lineage>
</organism>
<reference evidence="2" key="1">
    <citation type="journal article" date="2020" name="Nature">
        <title>Giant virus diversity and host interactions through global metagenomics.</title>
        <authorList>
            <person name="Schulz F."/>
            <person name="Roux S."/>
            <person name="Paez-Espino D."/>
            <person name="Jungbluth S."/>
            <person name="Walsh D.A."/>
            <person name="Denef V.J."/>
            <person name="McMahon K.D."/>
            <person name="Konstantinidis K.T."/>
            <person name="Eloe-Fadrosh E.A."/>
            <person name="Kyrpides N.C."/>
            <person name="Woyke T."/>
        </authorList>
    </citation>
    <scope>NUCLEOTIDE SEQUENCE</scope>
    <source>
        <strain evidence="2">GVMAG-M-3300010160-4</strain>
    </source>
</reference>
<evidence type="ECO:0000256" key="1">
    <source>
        <dbReference type="SAM" id="MobiDB-lite"/>
    </source>
</evidence>
<sequence>MGSSYTKPEVNQNDTEGVALDGLSTVATGADVDGDGPTDPTPEKNSNLYTLNGTADRLNTSNNNGITDTVVVGLSAPVKNSALLNTVSLPKANVTGFPGGGLISQL</sequence>